<dbReference type="InterPro" id="IPR028366">
    <property type="entry name" value="PhoU"/>
</dbReference>
<protein>
    <submittedName>
        <fullName evidence="3">Phosphate uptake regulator</fullName>
    </submittedName>
</protein>
<dbReference type="Proteomes" id="UP000028501">
    <property type="component" value="Chromosome"/>
</dbReference>
<dbReference type="Pfam" id="PF01895">
    <property type="entry name" value="PhoU"/>
    <property type="match status" value="1"/>
</dbReference>
<dbReference type="SUPFAM" id="SSF109755">
    <property type="entry name" value="PhoU-like"/>
    <property type="match status" value="1"/>
</dbReference>
<dbReference type="HOGENOM" id="CLU_078518_3_1_2"/>
<organism evidence="3 4">
    <name type="scientific">Archaeoglobus fulgidus DSM 8774</name>
    <dbReference type="NCBI Taxonomy" id="1344584"/>
    <lineage>
        <taxon>Archaea</taxon>
        <taxon>Methanobacteriati</taxon>
        <taxon>Methanobacteriota</taxon>
        <taxon>Archaeoglobi</taxon>
        <taxon>Archaeoglobales</taxon>
        <taxon>Archaeoglobaceae</taxon>
        <taxon>Archaeoglobus</taxon>
    </lineage>
</organism>
<dbReference type="RefSeq" id="WP_052358729.1">
    <property type="nucleotide sequence ID" value="NZ_CP006577.1"/>
</dbReference>
<evidence type="ECO:0000259" key="2">
    <source>
        <dbReference type="Pfam" id="PF01895"/>
    </source>
</evidence>
<name>A0A075WKZ0_ARCFL</name>
<accession>A0A075WKZ0</accession>
<dbReference type="EMBL" id="CP006577">
    <property type="protein sequence ID" value="AIG98238.1"/>
    <property type="molecule type" value="Genomic_DNA"/>
</dbReference>
<dbReference type="AlphaFoldDB" id="A0A075WKZ0"/>
<dbReference type="PANTHER" id="PTHR42930:SF3">
    <property type="entry name" value="PHOSPHATE-SPECIFIC TRANSPORT SYSTEM ACCESSORY PROTEIN PHOU"/>
    <property type="match status" value="1"/>
</dbReference>
<reference evidence="3 4" key="1">
    <citation type="submission" date="2013-07" db="EMBL/GenBank/DDBJ databases">
        <title>Genome of Archaeoglobus fulgidus.</title>
        <authorList>
            <person name="Fiebig A."/>
            <person name="Birkeland N.-K."/>
        </authorList>
    </citation>
    <scope>NUCLEOTIDE SEQUENCE [LARGE SCALE GENOMIC DNA]</scope>
    <source>
        <strain evidence="3 4">DSM 8774</strain>
    </source>
</reference>
<proteinExistence type="predicted"/>
<dbReference type="GeneID" id="25399239"/>
<dbReference type="PANTHER" id="PTHR42930">
    <property type="entry name" value="PHOSPHATE-SPECIFIC TRANSPORT SYSTEM ACCESSORY PROTEIN PHOU"/>
    <property type="match status" value="1"/>
</dbReference>
<evidence type="ECO:0000256" key="1">
    <source>
        <dbReference type="SAM" id="Coils"/>
    </source>
</evidence>
<evidence type="ECO:0000313" key="4">
    <source>
        <dbReference type="Proteomes" id="UP000028501"/>
    </source>
</evidence>
<feature type="domain" description="PhoU" evidence="2">
    <location>
        <begin position="16"/>
        <end position="98"/>
    </location>
</feature>
<keyword evidence="1" id="KW-0175">Coiled coil</keyword>
<feature type="coiled-coil region" evidence="1">
    <location>
        <begin position="1"/>
        <end position="56"/>
    </location>
</feature>
<gene>
    <name evidence="3" type="ORF">AFULGI_00014710</name>
</gene>
<dbReference type="GO" id="GO:0045936">
    <property type="term" value="P:negative regulation of phosphate metabolic process"/>
    <property type="evidence" value="ECO:0007669"/>
    <property type="project" value="InterPro"/>
</dbReference>
<dbReference type="InterPro" id="IPR038078">
    <property type="entry name" value="PhoU-like_sf"/>
</dbReference>
<dbReference type="InterPro" id="IPR026022">
    <property type="entry name" value="PhoU_dom"/>
</dbReference>
<dbReference type="KEGG" id="afg:AFULGI_00014710"/>
<sequence length="201" mass="23872">MKWIEEERKRLREELLEIHERAERAVKLCFKAMKGSREVVREISRIEEEVDELDARIHHDCSIFIMRFQPMASDLRFALGAMRIASAYERIVDLAQEVSLYECEFRESLLKAEEPLLEMFRVVEDALKDPSMGEEELKGKMIELDDKVDEAYINTMDEIEEDFRCIDEVLSARHIERMGDLLEKIATRIVYVREGKWVWIK</sequence>
<evidence type="ECO:0000313" key="3">
    <source>
        <dbReference type="EMBL" id="AIG98238.1"/>
    </source>
</evidence>
<dbReference type="Gene3D" id="1.20.58.220">
    <property type="entry name" value="Phosphate transport system protein phou homolog 2, domain 2"/>
    <property type="match status" value="1"/>
</dbReference>
<dbReference type="GO" id="GO:0030643">
    <property type="term" value="P:intracellular phosphate ion homeostasis"/>
    <property type="evidence" value="ECO:0007669"/>
    <property type="project" value="InterPro"/>
</dbReference>